<keyword evidence="1" id="KW-0732">Signal</keyword>
<evidence type="ECO:0000313" key="2">
    <source>
        <dbReference type="EMBL" id="MBE8714346.1"/>
    </source>
</evidence>
<gene>
    <name evidence="2" type="ORF">C4F49_11690</name>
</gene>
<dbReference type="Gene3D" id="2.60.40.2880">
    <property type="entry name" value="MmpS1-5, C-terminal soluble domain"/>
    <property type="match status" value="1"/>
</dbReference>
<evidence type="ECO:0000256" key="1">
    <source>
        <dbReference type="SAM" id="SignalP"/>
    </source>
</evidence>
<dbReference type="PROSITE" id="PS51257">
    <property type="entry name" value="PROKAR_LIPOPROTEIN"/>
    <property type="match status" value="1"/>
</dbReference>
<proteinExistence type="predicted"/>
<accession>A0A928UW06</accession>
<reference evidence="2" key="1">
    <citation type="submission" date="2018-02" db="EMBL/GenBank/DDBJ databases">
        <authorList>
            <person name="Vasarhelyi B.M."/>
            <person name="Deshmukh S."/>
            <person name="Balint B."/>
            <person name="Kukolya J."/>
        </authorList>
    </citation>
    <scope>NUCLEOTIDE SEQUENCE</scope>
    <source>
        <strain evidence="2">KB22</strain>
    </source>
</reference>
<feature type="signal peptide" evidence="1">
    <location>
        <begin position="1"/>
        <end position="22"/>
    </location>
</feature>
<comment type="caution">
    <text evidence="2">The sequence shown here is derived from an EMBL/GenBank/DDBJ whole genome shotgun (WGS) entry which is preliminary data.</text>
</comment>
<sequence length="129" mass="13604">MKKLKPLLIIALLATIAPFFFGSCSSDDNPAPDGKNKVTYRIVGSSDVNITTVVFYDGSSSPVTRSGDFGATWESDEVTVESSRTIISANGIGATDASTLKAEIWIDGKLAKENTVSIGKVLSTTLSLN</sequence>
<protein>
    <submittedName>
        <fullName evidence="2">Uncharacterized protein</fullName>
    </submittedName>
</protein>
<organism evidence="2 3">
    <name type="scientific">Sphingobacterium hungaricum</name>
    <dbReference type="NCBI Taxonomy" id="2082723"/>
    <lineage>
        <taxon>Bacteria</taxon>
        <taxon>Pseudomonadati</taxon>
        <taxon>Bacteroidota</taxon>
        <taxon>Sphingobacteriia</taxon>
        <taxon>Sphingobacteriales</taxon>
        <taxon>Sphingobacteriaceae</taxon>
        <taxon>Sphingobacterium</taxon>
    </lineage>
</organism>
<dbReference type="EMBL" id="PRDK01000006">
    <property type="protein sequence ID" value="MBE8714346.1"/>
    <property type="molecule type" value="Genomic_DNA"/>
</dbReference>
<evidence type="ECO:0000313" key="3">
    <source>
        <dbReference type="Proteomes" id="UP000616201"/>
    </source>
</evidence>
<keyword evidence="3" id="KW-1185">Reference proteome</keyword>
<dbReference type="InterPro" id="IPR038468">
    <property type="entry name" value="MmpS_C"/>
</dbReference>
<dbReference type="RefSeq" id="WP_196936406.1">
    <property type="nucleotide sequence ID" value="NZ_MU158698.1"/>
</dbReference>
<dbReference type="Proteomes" id="UP000616201">
    <property type="component" value="Unassembled WGS sequence"/>
</dbReference>
<feature type="chain" id="PRO_5037183088" evidence="1">
    <location>
        <begin position="23"/>
        <end position="129"/>
    </location>
</feature>
<name>A0A928UW06_9SPHI</name>
<dbReference type="AlphaFoldDB" id="A0A928UW06"/>